<accession>A0A2C5YKH8</accession>
<dbReference type="Proteomes" id="UP000226192">
    <property type="component" value="Unassembled WGS sequence"/>
</dbReference>
<gene>
    <name evidence="2" type="ORF">CDD81_42</name>
</gene>
<evidence type="ECO:0000259" key="1">
    <source>
        <dbReference type="Pfam" id="PF07969"/>
    </source>
</evidence>
<sequence length="308" mass="32227">MDNGSGKIKHVGSRRDATARAAAHDSAAWHVVSRQTILAGFIDGHMHVLSTGQDLERFDGEFAAARLPATGQRGEARELDDLDARPIYVVAEDYHSTWCNSAELGVADMEDPPGGRIHPDDHDGRPLGLLSEAASLDIAMAFLSRCQLPQEQRAAVERAFGAYLAAGYTGLVEMATDQTTWAALQPSGTLSMAMACYWLVMAAHTLDEALASVDQAVVLDIQWDAERLLEAKATETWIKGRRVYAAASTIATTAPTTTATTTITTTAAAASTAAASTAAASTAAASTASSTAAASAAALSLWVASKSF</sequence>
<dbReference type="STRING" id="1399860.A0A2C5YKH8"/>
<dbReference type="AlphaFoldDB" id="A0A2C5YKH8"/>
<dbReference type="InterPro" id="IPR013108">
    <property type="entry name" value="Amidohydro_3"/>
</dbReference>
<organism evidence="2 3">
    <name type="scientific">Ophiocordyceps australis</name>
    <dbReference type="NCBI Taxonomy" id="1399860"/>
    <lineage>
        <taxon>Eukaryota</taxon>
        <taxon>Fungi</taxon>
        <taxon>Dikarya</taxon>
        <taxon>Ascomycota</taxon>
        <taxon>Pezizomycotina</taxon>
        <taxon>Sordariomycetes</taxon>
        <taxon>Hypocreomycetidae</taxon>
        <taxon>Hypocreales</taxon>
        <taxon>Ophiocordycipitaceae</taxon>
        <taxon>Ophiocordyceps</taxon>
    </lineage>
</organism>
<keyword evidence="3" id="KW-1185">Reference proteome</keyword>
<proteinExistence type="predicted"/>
<evidence type="ECO:0000313" key="2">
    <source>
        <dbReference type="EMBL" id="PHH67431.1"/>
    </source>
</evidence>
<dbReference type="EMBL" id="NJET01000001">
    <property type="protein sequence ID" value="PHH67431.1"/>
    <property type="molecule type" value="Genomic_DNA"/>
</dbReference>
<reference evidence="2 3" key="1">
    <citation type="submission" date="2017-06" db="EMBL/GenBank/DDBJ databases">
        <title>Ant-infecting Ophiocordyceps genomes reveal a high diversity of potential behavioral manipulation genes and a possible major role for enterotoxins.</title>
        <authorList>
            <person name="De Bekker C."/>
            <person name="Evans H.C."/>
            <person name="Brachmann A."/>
            <person name="Hughes D.P."/>
        </authorList>
    </citation>
    <scope>NUCLEOTIDE SEQUENCE [LARGE SCALE GENOMIC DNA]</scope>
    <source>
        <strain evidence="2 3">Map64</strain>
    </source>
</reference>
<dbReference type="Pfam" id="PF07969">
    <property type="entry name" value="Amidohydro_3"/>
    <property type="match status" value="1"/>
</dbReference>
<dbReference type="PANTHER" id="PTHR22642">
    <property type="entry name" value="IMIDAZOLONEPROPIONASE"/>
    <property type="match status" value="1"/>
</dbReference>
<comment type="caution">
    <text evidence="2">The sequence shown here is derived from an EMBL/GenBank/DDBJ whole genome shotgun (WGS) entry which is preliminary data.</text>
</comment>
<dbReference type="Gene3D" id="3.10.310.70">
    <property type="match status" value="1"/>
</dbReference>
<evidence type="ECO:0000313" key="3">
    <source>
        <dbReference type="Proteomes" id="UP000226192"/>
    </source>
</evidence>
<name>A0A2C5YKH8_9HYPO</name>
<dbReference type="PANTHER" id="PTHR22642:SF20">
    <property type="entry name" value="AMIDOHYDROLASE 3 DOMAIN-CONTAINING PROTEIN"/>
    <property type="match status" value="1"/>
</dbReference>
<feature type="domain" description="Amidohydrolase 3" evidence="1">
    <location>
        <begin position="36"/>
        <end position="272"/>
    </location>
</feature>
<protein>
    <recommendedName>
        <fullName evidence="1">Amidohydrolase 3 domain-containing protein</fullName>
    </recommendedName>
</protein>